<organism evidence="1 2">
    <name type="scientific">Gryllotalpicola protaetiae</name>
    <dbReference type="NCBI Taxonomy" id="2419771"/>
    <lineage>
        <taxon>Bacteria</taxon>
        <taxon>Bacillati</taxon>
        <taxon>Actinomycetota</taxon>
        <taxon>Actinomycetes</taxon>
        <taxon>Micrococcales</taxon>
        <taxon>Microbacteriaceae</taxon>
        <taxon>Gryllotalpicola</taxon>
    </lineage>
</organism>
<proteinExistence type="predicted"/>
<dbReference type="KEGG" id="gry:D7I44_04080"/>
<dbReference type="AlphaFoldDB" id="A0A387BP33"/>
<evidence type="ECO:0000313" key="1">
    <source>
        <dbReference type="EMBL" id="AYG02777.1"/>
    </source>
</evidence>
<sequence>MTAPATWLEHRRASDRERVGWLREEGGGWVAVDLLGRDVTAVVSLDRAETTLDELGLGYLAGKWELVRDDGSVEPVRLVEVTPEQIRFKTEDYGDMSAPVVVREMPWPASETLRSRTS</sequence>
<accession>A0A387BP33</accession>
<evidence type="ECO:0000313" key="2">
    <source>
        <dbReference type="Proteomes" id="UP000275069"/>
    </source>
</evidence>
<gene>
    <name evidence="1" type="ORF">D7I44_04080</name>
</gene>
<keyword evidence="2" id="KW-1185">Reference proteome</keyword>
<dbReference type="RefSeq" id="WP_120788311.1">
    <property type="nucleotide sequence ID" value="NZ_CP032624.1"/>
</dbReference>
<protein>
    <submittedName>
        <fullName evidence="1">Uncharacterized protein</fullName>
    </submittedName>
</protein>
<name>A0A387BP33_9MICO</name>
<dbReference type="OrthoDB" id="68692at2"/>
<dbReference type="Proteomes" id="UP000275069">
    <property type="component" value="Chromosome"/>
</dbReference>
<reference evidence="1 2" key="1">
    <citation type="submission" date="2018-09" db="EMBL/GenBank/DDBJ databases">
        <title>Genome sequencing of strain 2DFW10M-5.</title>
        <authorList>
            <person name="Heo J."/>
            <person name="Kim S.-J."/>
            <person name="Kwon S.-W."/>
        </authorList>
    </citation>
    <scope>NUCLEOTIDE SEQUENCE [LARGE SCALE GENOMIC DNA]</scope>
    <source>
        <strain evidence="1 2">2DFW10M-5</strain>
    </source>
</reference>
<dbReference type="EMBL" id="CP032624">
    <property type="protein sequence ID" value="AYG02777.1"/>
    <property type="molecule type" value="Genomic_DNA"/>
</dbReference>